<feature type="transmembrane region" description="Helical" evidence="2">
    <location>
        <begin position="110"/>
        <end position="133"/>
    </location>
</feature>
<reference evidence="3" key="1">
    <citation type="submission" date="2022-10" db="EMBL/GenBank/DDBJ databases">
        <authorList>
            <person name="Chen Y."/>
            <person name="Dougan E. K."/>
            <person name="Chan C."/>
            <person name="Rhodes N."/>
            <person name="Thang M."/>
        </authorList>
    </citation>
    <scope>NUCLEOTIDE SEQUENCE</scope>
</reference>
<dbReference type="AlphaFoldDB" id="A0A9P1FMR4"/>
<keyword evidence="5" id="KW-1185">Reference proteome</keyword>
<dbReference type="Proteomes" id="UP001152797">
    <property type="component" value="Unassembled WGS sequence"/>
</dbReference>
<gene>
    <name evidence="3" type="ORF">C1SCF055_LOCUS9377</name>
</gene>
<reference evidence="4" key="2">
    <citation type="submission" date="2024-04" db="EMBL/GenBank/DDBJ databases">
        <authorList>
            <person name="Chen Y."/>
            <person name="Shah S."/>
            <person name="Dougan E. K."/>
            <person name="Thang M."/>
            <person name="Chan C."/>
        </authorList>
    </citation>
    <scope>NUCLEOTIDE SEQUENCE [LARGE SCALE GENOMIC DNA]</scope>
</reference>
<keyword evidence="2" id="KW-0812">Transmembrane</keyword>
<evidence type="ECO:0000313" key="5">
    <source>
        <dbReference type="Proteomes" id="UP001152797"/>
    </source>
</evidence>
<dbReference type="EMBL" id="CAMXCT010000646">
    <property type="protein sequence ID" value="CAI3981606.1"/>
    <property type="molecule type" value="Genomic_DNA"/>
</dbReference>
<feature type="region of interest" description="Disordered" evidence="1">
    <location>
        <begin position="1"/>
        <end position="23"/>
    </location>
</feature>
<feature type="transmembrane region" description="Helical" evidence="2">
    <location>
        <begin position="139"/>
        <end position="158"/>
    </location>
</feature>
<evidence type="ECO:0000256" key="2">
    <source>
        <dbReference type="SAM" id="Phobius"/>
    </source>
</evidence>
<comment type="caution">
    <text evidence="3">The sequence shown here is derived from an EMBL/GenBank/DDBJ whole genome shotgun (WGS) entry which is preliminary data.</text>
</comment>
<proteinExistence type="predicted"/>
<feature type="transmembrane region" description="Helical" evidence="2">
    <location>
        <begin position="38"/>
        <end position="58"/>
    </location>
</feature>
<evidence type="ECO:0000256" key="1">
    <source>
        <dbReference type="SAM" id="MobiDB-lite"/>
    </source>
</evidence>
<organism evidence="3">
    <name type="scientific">Cladocopium goreaui</name>
    <dbReference type="NCBI Taxonomy" id="2562237"/>
    <lineage>
        <taxon>Eukaryota</taxon>
        <taxon>Sar</taxon>
        <taxon>Alveolata</taxon>
        <taxon>Dinophyceae</taxon>
        <taxon>Suessiales</taxon>
        <taxon>Symbiodiniaceae</taxon>
        <taxon>Cladocopium</taxon>
    </lineage>
</organism>
<evidence type="ECO:0000313" key="4">
    <source>
        <dbReference type="EMBL" id="CAL1134981.1"/>
    </source>
</evidence>
<feature type="transmembrane region" description="Helical" evidence="2">
    <location>
        <begin position="78"/>
        <end position="98"/>
    </location>
</feature>
<protein>
    <submittedName>
        <fullName evidence="3">Uncharacterized protein</fullName>
    </submittedName>
</protein>
<keyword evidence="2" id="KW-0472">Membrane</keyword>
<dbReference type="EMBL" id="CAMXCT020000646">
    <property type="protein sequence ID" value="CAL1134981.1"/>
    <property type="molecule type" value="Genomic_DNA"/>
</dbReference>
<dbReference type="EMBL" id="CAMXCT030000646">
    <property type="protein sequence ID" value="CAL4768918.1"/>
    <property type="molecule type" value="Genomic_DNA"/>
</dbReference>
<sequence length="163" mass="18245">MGKSFSSRPLMESDSESASSGSENGVLDRFRQCLSFKFAAYSLLALLSINLCYHTLILTHVVPSKYVWGGRLKSESSLIQFETVSLSLNLSFIVLVVLRAQLCHTQSPQFCLRVLCWICYIIFTLNTLGNLLAKTWFEMLTFAPVTLYASIAFARLALGDEEI</sequence>
<accession>A0A9P1FMR4</accession>
<keyword evidence="2" id="KW-1133">Transmembrane helix</keyword>
<evidence type="ECO:0000313" key="3">
    <source>
        <dbReference type="EMBL" id="CAI3981606.1"/>
    </source>
</evidence>
<name>A0A9P1FMR4_9DINO</name>